<protein>
    <submittedName>
        <fullName evidence="2">DUF4388 domain-containing protein</fullName>
    </submittedName>
</protein>
<dbReference type="AlphaFoldDB" id="A0A7V1PTK2"/>
<gene>
    <name evidence="2" type="ORF">ENJ10_02460</name>
</gene>
<feature type="domain" description="PatA-like N-terminal" evidence="1">
    <location>
        <begin position="5"/>
        <end position="102"/>
    </location>
</feature>
<evidence type="ECO:0000259" key="1">
    <source>
        <dbReference type="Pfam" id="PF14332"/>
    </source>
</evidence>
<dbReference type="InterPro" id="IPR025497">
    <property type="entry name" value="PatA-like_N"/>
</dbReference>
<dbReference type="PANTHER" id="PTHR36304">
    <property type="entry name" value="DOMAIN GTPASE-ACTIVATING PROTEIN, PUTATIVE-RELATED-RELATED"/>
    <property type="match status" value="1"/>
</dbReference>
<proteinExistence type="predicted"/>
<organism evidence="2">
    <name type="scientific">Caldithrix abyssi</name>
    <dbReference type="NCBI Taxonomy" id="187145"/>
    <lineage>
        <taxon>Bacteria</taxon>
        <taxon>Pseudomonadati</taxon>
        <taxon>Calditrichota</taxon>
        <taxon>Calditrichia</taxon>
        <taxon>Calditrichales</taxon>
        <taxon>Calditrichaceae</taxon>
        <taxon>Caldithrix</taxon>
    </lineage>
</organism>
<dbReference type="Proteomes" id="UP000886005">
    <property type="component" value="Unassembled WGS sequence"/>
</dbReference>
<name>A0A7V1PTK2_CALAY</name>
<dbReference type="EMBL" id="DRLD01000068">
    <property type="protein sequence ID" value="HED09525.1"/>
    <property type="molecule type" value="Genomic_DNA"/>
</dbReference>
<comment type="caution">
    <text evidence="2">The sequence shown here is derived from an EMBL/GenBank/DDBJ whole genome shotgun (WGS) entry which is preliminary data.</text>
</comment>
<sequence length="215" mass="24698">MALIGNLKDIKLPSLIQLNCMEHNTAKLTIERAGRFGFVYFENGQVSHAEFDPYIGEEAVYKLLGLVDGRFKVESDVRPPVRTIHTSWSNLLLEGMHKLDHAQDDGENIYNKMFERLLTIRGVNMVWVLDAEGQTIFSTDQKEMAQTLNVVFIALQAERLARPFSRQPVRFISLLLGDRRLIITSYHHEYIMIELDKKTKSDTVIPLIRRAIGKI</sequence>
<dbReference type="Pfam" id="PF14332">
    <property type="entry name" value="DUF4388"/>
    <property type="match status" value="1"/>
</dbReference>
<reference evidence="2" key="1">
    <citation type="journal article" date="2020" name="mSystems">
        <title>Genome- and Community-Level Interaction Insights into Carbon Utilization and Element Cycling Functions of Hydrothermarchaeota in Hydrothermal Sediment.</title>
        <authorList>
            <person name="Zhou Z."/>
            <person name="Liu Y."/>
            <person name="Xu W."/>
            <person name="Pan J."/>
            <person name="Luo Z.H."/>
            <person name="Li M."/>
        </authorList>
    </citation>
    <scope>NUCLEOTIDE SEQUENCE [LARGE SCALE GENOMIC DNA]</scope>
    <source>
        <strain evidence="2">HyVt-456</strain>
    </source>
</reference>
<evidence type="ECO:0000313" key="2">
    <source>
        <dbReference type="EMBL" id="HED09525.1"/>
    </source>
</evidence>
<dbReference type="PANTHER" id="PTHR36304:SF4">
    <property type="entry name" value="DUF4388 DOMAIN-CONTAINING PROTEIN"/>
    <property type="match status" value="1"/>
</dbReference>
<accession>A0A7V1PTK2</accession>